<dbReference type="InterPro" id="IPR040016">
    <property type="entry name" value="XPO6"/>
</dbReference>
<evidence type="ECO:0000256" key="7">
    <source>
        <dbReference type="ARBA" id="ARBA00023242"/>
    </source>
</evidence>
<dbReference type="KEGG" id="dfa:DFA_07448"/>
<dbReference type="GO" id="GO:0005737">
    <property type="term" value="C:cytoplasm"/>
    <property type="evidence" value="ECO:0007669"/>
    <property type="project" value="UniProtKB-SubCell"/>
</dbReference>
<dbReference type="OMA" id="KITRFNH"/>
<dbReference type="STRING" id="1054147.F4PWG0"/>
<dbReference type="PANTHER" id="PTHR21452:SF4">
    <property type="entry name" value="EXPORTIN-6"/>
    <property type="match status" value="1"/>
</dbReference>
<evidence type="ECO:0000313" key="10">
    <source>
        <dbReference type="Proteomes" id="UP000007797"/>
    </source>
</evidence>
<evidence type="ECO:0000256" key="2">
    <source>
        <dbReference type="ARBA" id="ARBA00004496"/>
    </source>
</evidence>
<dbReference type="GeneID" id="14872044"/>
<name>F4PWG0_CACFS</name>
<evidence type="ECO:0000256" key="4">
    <source>
        <dbReference type="ARBA" id="ARBA00022448"/>
    </source>
</evidence>
<dbReference type="Proteomes" id="UP000007797">
    <property type="component" value="Unassembled WGS sequence"/>
</dbReference>
<feature type="domain" description="Exportin-1/Importin-beta-like" evidence="8">
    <location>
        <begin position="102"/>
        <end position="245"/>
    </location>
</feature>
<evidence type="ECO:0000259" key="8">
    <source>
        <dbReference type="Pfam" id="PF08389"/>
    </source>
</evidence>
<dbReference type="Pfam" id="PF08389">
    <property type="entry name" value="Xpo1"/>
    <property type="match status" value="1"/>
</dbReference>
<dbReference type="InterPro" id="IPR016024">
    <property type="entry name" value="ARM-type_fold"/>
</dbReference>
<dbReference type="OrthoDB" id="10261013at2759"/>
<keyword evidence="10" id="KW-1185">Reference proteome</keyword>
<evidence type="ECO:0000256" key="5">
    <source>
        <dbReference type="ARBA" id="ARBA00022490"/>
    </source>
</evidence>
<dbReference type="InterPro" id="IPR013598">
    <property type="entry name" value="Exportin-1/Importin-b-like"/>
</dbReference>
<protein>
    <submittedName>
        <fullName evidence="9">Exportin 6</fullName>
    </submittedName>
</protein>
<organism evidence="9 10">
    <name type="scientific">Cavenderia fasciculata</name>
    <name type="common">Slime mold</name>
    <name type="synonym">Dictyostelium fasciculatum</name>
    <dbReference type="NCBI Taxonomy" id="261658"/>
    <lineage>
        <taxon>Eukaryota</taxon>
        <taxon>Amoebozoa</taxon>
        <taxon>Evosea</taxon>
        <taxon>Eumycetozoa</taxon>
        <taxon>Dictyostelia</taxon>
        <taxon>Acytosteliales</taxon>
        <taxon>Cavenderiaceae</taxon>
        <taxon>Cavenderia</taxon>
    </lineage>
</organism>
<evidence type="ECO:0000256" key="3">
    <source>
        <dbReference type="ARBA" id="ARBA00009466"/>
    </source>
</evidence>
<dbReference type="GO" id="GO:0005049">
    <property type="term" value="F:nuclear export signal receptor activity"/>
    <property type="evidence" value="ECO:0007669"/>
    <property type="project" value="InterPro"/>
</dbReference>
<evidence type="ECO:0000256" key="6">
    <source>
        <dbReference type="ARBA" id="ARBA00022927"/>
    </source>
</evidence>
<comment type="subcellular location">
    <subcellularLocation>
        <location evidence="2">Cytoplasm</location>
    </subcellularLocation>
    <subcellularLocation>
        <location evidence="1">Nucleus</location>
    </subcellularLocation>
</comment>
<keyword evidence="7" id="KW-0539">Nucleus</keyword>
<dbReference type="SUPFAM" id="SSF48371">
    <property type="entry name" value="ARM repeat"/>
    <property type="match status" value="1"/>
</dbReference>
<dbReference type="RefSeq" id="XP_004367307.1">
    <property type="nucleotide sequence ID" value="XM_004367250.1"/>
</dbReference>
<accession>F4PWG0</accession>
<evidence type="ECO:0000256" key="1">
    <source>
        <dbReference type="ARBA" id="ARBA00004123"/>
    </source>
</evidence>
<gene>
    <name evidence="9" type="primary">xpo6</name>
    <name evidence="9" type="ORF">DFA_07448</name>
</gene>
<dbReference type="InterPro" id="IPR011989">
    <property type="entry name" value="ARM-like"/>
</dbReference>
<comment type="similarity">
    <text evidence="3">Belongs to the exportin family.</text>
</comment>
<reference evidence="10" key="1">
    <citation type="journal article" date="2011" name="Genome Res.">
        <title>Phylogeny-wide analysis of social amoeba genomes highlights ancient origins for complex intercellular communication.</title>
        <authorList>
            <person name="Heidel A.J."/>
            <person name="Lawal H.M."/>
            <person name="Felder M."/>
            <person name="Schilde C."/>
            <person name="Helps N.R."/>
            <person name="Tunggal B."/>
            <person name="Rivero F."/>
            <person name="John U."/>
            <person name="Schleicher M."/>
            <person name="Eichinger L."/>
            <person name="Platzer M."/>
            <person name="Noegel A.A."/>
            <person name="Schaap P."/>
            <person name="Gloeckner G."/>
        </authorList>
    </citation>
    <scope>NUCLEOTIDE SEQUENCE [LARGE SCALE GENOMIC DNA]</scope>
    <source>
        <strain evidence="10">SH3</strain>
    </source>
</reference>
<keyword evidence="6" id="KW-0653">Protein transport</keyword>
<dbReference type="AlphaFoldDB" id="F4PWG0"/>
<dbReference type="EMBL" id="GL883013">
    <property type="protein sequence ID" value="EGG20324.1"/>
    <property type="molecule type" value="Genomic_DNA"/>
</dbReference>
<evidence type="ECO:0000313" key="9">
    <source>
        <dbReference type="EMBL" id="EGG20324.1"/>
    </source>
</evidence>
<dbReference type="GO" id="GO:0006611">
    <property type="term" value="P:protein export from nucleus"/>
    <property type="evidence" value="ECO:0007669"/>
    <property type="project" value="InterPro"/>
</dbReference>
<dbReference type="PANTHER" id="PTHR21452">
    <property type="entry name" value="EXPORTIN-6"/>
    <property type="match status" value="1"/>
</dbReference>
<sequence>MNNNNGLEQLLLELETILPQFYNQGGDDSKLRLYQSKSDAQENVLYFLRHSQSQFVIHFSLSILESKINKRWVNLSAQEQNDLKTIVFDLYLRHNALVNYNVTKVAQLIADIGRYEFQTNSQNYINEVMSLVNNPQTSLRGILLLKEISTEFTTSKGVISQNTKNTLRKLLLERVPTIIQVLTTSLNQLLDQTSPHPDTNNYETKVNSIFETLLSYFSWIPLNEFLTPTLLETLFRYLELSNISSLKCLNEILSKNCVPREFQEFLFRVFNEINKLTNHIVKNTAMVSQLGYEFINKFTLLISLFVSNHLRRVENNPNFSIQTFLANLFQYTLLQSTTLTDSYKICMDIWKTFLDYLLTNVNEQGVASPAKYTDGLIQLQSELVKRILFAFNKDFLDQLQDGDEDDDQPADDEEIDFNSCSTYIDYSINIISKITELYPKEGLKSLAWLFTQSMELAQLIPQAKANNSLSSLTSNVKDITTILKLFARLTHLFVPNFGETYDYAIYVYNGLLQMCQVCEIHKVYNVGSDFIKLHDQILCTIRSFSYWLGDYGNEVRVKPAGQADYDRIIAETINIIVPLFNGSVPQTISISAGRLLNSLAVVAKPSCLFNQTEVVITNIHNICLSLPTPVQSIIYSAISSTILTPPSNVNLNHQWDIRRPKYSPFVKGITSQYLEIPQIQGFIDSKLYLDGQVIQRIQKTLNIVTSIMKTVPDVTMAKGILHDAIQDILPVTLRLFVVYINVPSVLSSILDFFFTLFECLKTQVGVNFTQQTISTFLEILGGDNLKQLLTSSNDIGNSIVQKLIEILTFSIQTYGHSFETLLTPIISFAMEKIYPVIIDSTSPIKPLLFSLLYTILDNHWRYFFPTSTIASSNNNNNSANGQSQQQQTSYQQLASILTAFQKTFQQNDVNLFKQNLEYFEKLNMKHKLYEKIIQEPGFSKSLIFDFFKSLTSGCQSINSEDIINTTYHFASIDFPKFYHQYFVEYLSTSELTVDQKNIIKTNFSNEKDHPTFNRNMNQFINDFSYYTFLIKN</sequence>
<proteinExistence type="inferred from homology"/>
<dbReference type="GO" id="GO:0005634">
    <property type="term" value="C:nucleus"/>
    <property type="evidence" value="ECO:0007669"/>
    <property type="project" value="UniProtKB-SubCell"/>
</dbReference>
<keyword evidence="4" id="KW-0813">Transport</keyword>
<dbReference type="Gene3D" id="1.25.10.10">
    <property type="entry name" value="Leucine-rich Repeat Variant"/>
    <property type="match status" value="1"/>
</dbReference>
<keyword evidence="5" id="KW-0963">Cytoplasm</keyword>